<comment type="caution">
    <text evidence="1">The sequence shown here is derived from an EMBL/GenBank/DDBJ whole genome shotgun (WGS) entry which is preliminary data.</text>
</comment>
<keyword evidence="2" id="KW-1185">Reference proteome</keyword>
<evidence type="ECO:0000313" key="1">
    <source>
        <dbReference type="EMBL" id="KAJ8063754.1"/>
    </source>
</evidence>
<reference evidence="1" key="1">
    <citation type="submission" date="2022-11" db="EMBL/GenBank/DDBJ databases">
        <title>Genome Resource of Sclerotinia nivalis Strain SnTB1, a Plant Pathogen Isolated from American Ginseng.</title>
        <authorList>
            <person name="Fan S."/>
        </authorList>
    </citation>
    <scope>NUCLEOTIDE SEQUENCE</scope>
    <source>
        <strain evidence="1">SnTB1</strain>
    </source>
</reference>
<dbReference type="AlphaFoldDB" id="A0A9X0DI41"/>
<dbReference type="Proteomes" id="UP001152300">
    <property type="component" value="Unassembled WGS sequence"/>
</dbReference>
<protein>
    <submittedName>
        <fullName evidence="1">Uncharacterized protein</fullName>
    </submittedName>
</protein>
<evidence type="ECO:0000313" key="2">
    <source>
        <dbReference type="Proteomes" id="UP001152300"/>
    </source>
</evidence>
<organism evidence="1 2">
    <name type="scientific">Sclerotinia nivalis</name>
    <dbReference type="NCBI Taxonomy" id="352851"/>
    <lineage>
        <taxon>Eukaryota</taxon>
        <taxon>Fungi</taxon>
        <taxon>Dikarya</taxon>
        <taxon>Ascomycota</taxon>
        <taxon>Pezizomycotina</taxon>
        <taxon>Leotiomycetes</taxon>
        <taxon>Helotiales</taxon>
        <taxon>Sclerotiniaceae</taxon>
        <taxon>Sclerotinia</taxon>
    </lineage>
</organism>
<gene>
    <name evidence="1" type="ORF">OCU04_007616</name>
</gene>
<dbReference type="EMBL" id="JAPEIS010000008">
    <property type="protein sequence ID" value="KAJ8063754.1"/>
    <property type="molecule type" value="Genomic_DNA"/>
</dbReference>
<accession>A0A9X0DI41</accession>
<name>A0A9X0DI41_9HELO</name>
<dbReference type="OrthoDB" id="1663137at2759"/>
<sequence>MQTLFQCLLRNLDIGNIDWWDLGYSFSIAFAFVDSVLEILVRGEKNQSSATIVAMCRAKLNVKPSHIVRAAVSTHRQTVYHILRSAVLLCATFQACQHAACASFFRLTASPSRRLQNMPTIYSRILHSRSTTRFPRYDTLAET</sequence>
<proteinExistence type="predicted"/>